<evidence type="ECO:0000313" key="5">
    <source>
        <dbReference type="Proteomes" id="UP001626593"/>
    </source>
</evidence>
<dbReference type="InterPro" id="IPR013328">
    <property type="entry name" value="6PGD_dom2"/>
</dbReference>
<evidence type="ECO:0000259" key="2">
    <source>
        <dbReference type="Pfam" id="PF00725"/>
    </source>
</evidence>
<dbReference type="EMBL" id="CP141259">
    <property type="protein sequence ID" value="WRL48795.1"/>
    <property type="molecule type" value="Genomic_DNA"/>
</dbReference>
<feature type="domain" description="3-hydroxyacyl-CoA dehydrogenase C-terminal" evidence="2">
    <location>
        <begin position="191"/>
        <end position="288"/>
    </location>
</feature>
<feature type="domain" description="3-hydroxyacyl-CoA dehydrogenase NAD binding" evidence="3">
    <location>
        <begin position="12"/>
        <end position="188"/>
    </location>
</feature>
<evidence type="ECO:0000313" key="4">
    <source>
        <dbReference type="EMBL" id="WRL48795.1"/>
    </source>
</evidence>
<dbReference type="NCBIfam" id="NF006124">
    <property type="entry name" value="PRK08268.1"/>
    <property type="match status" value="1"/>
</dbReference>
<evidence type="ECO:0000256" key="1">
    <source>
        <dbReference type="ARBA" id="ARBA00023002"/>
    </source>
</evidence>
<dbReference type="Gene3D" id="1.10.1040.10">
    <property type="entry name" value="N-(1-d-carboxylethyl)-l-norvaline Dehydrogenase, domain 2"/>
    <property type="match status" value="2"/>
</dbReference>
<reference evidence="4 5" key="1">
    <citation type="submission" date="2023-12" db="EMBL/GenBank/DDBJ databases">
        <title>A. evansii MAY27, complete genome.</title>
        <authorList>
            <person name="Wang Y."/>
        </authorList>
    </citation>
    <scope>NUCLEOTIDE SEQUENCE [LARGE SCALE GENOMIC DNA]</scope>
    <source>
        <strain evidence="4 5">MAY27</strain>
    </source>
</reference>
<keyword evidence="5" id="KW-1185">Reference proteome</keyword>
<feature type="domain" description="3-hydroxyacyl-CoA dehydrogenase C-terminal" evidence="2">
    <location>
        <begin position="415"/>
        <end position="495"/>
    </location>
</feature>
<dbReference type="SUPFAM" id="SSF51735">
    <property type="entry name" value="NAD(P)-binding Rossmann-fold domains"/>
    <property type="match status" value="1"/>
</dbReference>
<dbReference type="PANTHER" id="PTHR48075">
    <property type="entry name" value="3-HYDROXYACYL-COA DEHYDROGENASE FAMILY PROTEIN"/>
    <property type="match status" value="1"/>
</dbReference>
<sequence>MLDSTRNDLLLGVVGTGLMGRGIAQIAAQGGVRVLLHDARPEAAAEAREAIAQTLATLAGKGRISADDAAAATARLGIADSLDALADCHVVVEAIVERLDAKRELFARLEGIVGDACVLATNTSSLSVTAIAAGCRVPGRVGGFHFFSPVPLMKIVEVIDGAMTEAWVGDALTALARRMGHQPVRAQDTPGFIVNHAGRAFGTEALRILGEGIAGVADIDRILREAAGFRMGPFELLDLTGLDVSHPVMESIYDQYYQEPRYRPSPITRQRLAAGLLGRKSGRGFYVYRDGKAEVPAEDAPPPRTDTPVWLSRRNAAAAERVAALLSKLGAPLETGARPSADALCLVLPLGEDATAAALAEGLDPARTLALDPLTLDGRRTLMRTPLTRRDLAEAARGLLAADGTPVTVINDSPGFVAQRVLATIVNIGCDIAQQRIATPEDIDRAVTLGLGYPKGPLALGDALGAATVLAILDAMHAIYRDPRYRPSPWLVRRARLNVSLLTPED</sequence>
<dbReference type="Pfam" id="PF02737">
    <property type="entry name" value="3HCDH_N"/>
    <property type="match status" value="1"/>
</dbReference>
<dbReference type="Pfam" id="PF00725">
    <property type="entry name" value="3HCDH"/>
    <property type="match status" value="2"/>
</dbReference>
<dbReference type="RefSeq" id="WP_018991770.1">
    <property type="nucleotide sequence ID" value="NZ_CP141259.1"/>
</dbReference>
<dbReference type="InterPro" id="IPR006108">
    <property type="entry name" value="3HC_DH_C"/>
</dbReference>
<dbReference type="InterPro" id="IPR008927">
    <property type="entry name" value="6-PGluconate_DH-like_C_sf"/>
</dbReference>
<gene>
    <name evidence="4" type="ORF">U5817_12295</name>
</gene>
<accession>A0ABZ1ASD8</accession>
<dbReference type="InterPro" id="IPR036291">
    <property type="entry name" value="NAD(P)-bd_dom_sf"/>
</dbReference>
<protein>
    <submittedName>
        <fullName evidence="4">3-hydroxyacyl-CoA dehydrogenase</fullName>
    </submittedName>
</protein>
<name>A0ABZ1ASD8_AROEV</name>
<dbReference type="Proteomes" id="UP001626593">
    <property type="component" value="Chromosome"/>
</dbReference>
<dbReference type="Gene3D" id="3.40.50.720">
    <property type="entry name" value="NAD(P)-binding Rossmann-like Domain"/>
    <property type="match status" value="1"/>
</dbReference>
<evidence type="ECO:0000259" key="3">
    <source>
        <dbReference type="Pfam" id="PF02737"/>
    </source>
</evidence>
<dbReference type="SUPFAM" id="SSF48179">
    <property type="entry name" value="6-phosphogluconate dehydrogenase C-terminal domain-like"/>
    <property type="match status" value="2"/>
</dbReference>
<keyword evidence="1" id="KW-0560">Oxidoreductase</keyword>
<proteinExistence type="predicted"/>
<dbReference type="PANTHER" id="PTHR48075:SF5">
    <property type="entry name" value="3-HYDROXYBUTYRYL-COA DEHYDROGENASE"/>
    <property type="match status" value="1"/>
</dbReference>
<dbReference type="InterPro" id="IPR006176">
    <property type="entry name" value="3-OHacyl-CoA_DH_NAD-bd"/>
</dbReference>
<organism evidence="4 5">
    <name type="scientific">Aromatoleum evansii</name>
    <name type="common">Azoarcus evansii</name>
    <dbReference type="NCBI Taxonomy" id="59406"/>
    <lineage>
        <taxon>Bacteria</taxon>
        <taxon>Pseudomonadati</taxon>
        <taxon>Pseudomonadota</taxon>
        <taxon>Betaproteobacteria</taxon>
        <taxon>Rhodocyclales</taxon>
        <taxon>Rhodocyclaceae</taxon>
        <taxon>Aromatoleum</taxon>
    </lineage>
</organism>